<dbReference type="GO" id="GO:0005524">
    <property type="term" value="F:ATP binding"/>
    <property type="evidence" value="ECO:0007669"/>
    <property type="project" value="UniProtKB-UniRule"/>
</dbReference>
<evidence type="ECO:0000256" key="8">
    <source>
        <dbReference type="ARBA" id="ARBA00048679"/>
    </source>
</evidence>
<dbReference type="OMA" id="CIARREY"/>
<keyword evidence="3" id="KW-0808">Transferase</keyword>
<dbReference type="InParanoid" id="A2EJ14"/>
<dbReference type="InterPro" id="IPR011009">
    <property type="entry name" value="Kinase-like_dom_sf"/>
</dbReference>
<evidence type="ECO:0000256" key="3">
    <source>
        <dbReference type="ARBA" id="ARBA00022679"/>
    </source>
</evidence>
<comment type="catalytic activity">
    <reaction evidence="7">
        <text>L-threonyl-[protein] + ATP = O-phospho-L-threonyl-[protein] + ADP + H(+)</text>
        <dbReference type="Rhea" id="RHEA:46608"/>
        <dbReference type="Rhea" id="RHEA-COMP:11060"/>
        <dbReference type="Rhea" id="RHEA-COMP:11605"/>
        <dbReference type="ChEBI" id="CHEBI:15378"/>
        <dbReference type="ChEBI" id="CHEBI:30013"/>
        <dbReference type="ChEBI" id="CHEBI:30616"/>
        <dbReference type="ChEBI" id="CHEBI:61977"/>
        <dbReference type="ChEBI" id="CHEBI:456216"/>
        <dbReference type="EC" id="2.7.11.1"/>
    </reaction>
</comment>
<dbReference type="eggNOG" id="KOG0583">
    <property type="taxonomic scope" value="Eukaryota"/>
</dbReference>
<dbReference type="PROSITE" id="PS00108">
    <property type="entry name" value="PROTEIN_KINASE_ST"/>
    <property type="match status" value="1"/>
</dbReference>
<reference evidence="15" key="1">
    <citation type="submission" date="2006-10" db="EMBL/GenBank/DDBJ databases">
        <authorList>
            <person name="Amadeo P."/>
            <person name="Zhao Q."/>
            <person name="Wortman J."/>
            <person name="Fraser-Liggett C."/>
            <person name="Carlton J."/>
        </authorList>
    </citation>
    <scope>NUCLEOTIDE SEQUENCE</scope>
    <source>
        <strain evidence="15">G3</strain>
    </source>
</reference>
<dbReference type="InterPro" id="IPR017441">
    <property type="entry name" value="Protein_kinase_ATP_BS"/>
</dbReference>
<evidence type="ECO:0000259" key="14">
    <source>
        <dbReference type="PROSITE" id="PS50011"/>
    </source>
</evidence>
<dbReference type="PROSITE" id="PS00107">
    <property type="entry name" value="PROTEIN_KINASE_ATP"/>
    <property type="match status" value="1"/>
</dbReference>
<dbReference type="Pfam" id="PF00069">
    <property type="entry name" value="Pkinase"/>
    <property type="match status" value="1"/>
</dbReference>
<keyword evidence="6 10" id="KW-0067">ATP-binding</keyword>
<evidence type="ECO:0000256" key="2">
    <source>
        <dbReference type="ARBA" id="ARBA00022527"/>
    </source>
</evidence>
<dbReference type="SUPFAM" id="SSF56112">
    <property type="entry name" value="Protein kinase-like (PK-like)"/>
    <property type="match status" value="1"/>
</dbReference>
<accession>A2EJ14</accession>
<dbReference type="AlphaFoldDB" id="A2EJ14"/>
<dbReference type="CDD" id="cd14003">
    <property type="entry name" value="STKc_AMPK-like"/>
    <property type="match status" value="1"/>
</dbReference>
<gene>
    <name evidence="15" type="ORF">TVAG_139460</name>
</gene>
<evidence type="ECO:0000313" key="15">
    <source>
        <dbReference type="EMBL" id="EAY07317.1"/>
    </source>
</evidence>
<dbReference type="STRING" id="5722.A2EJ14"/>
<keyword evidence="5 15" id="KW-0418">Kinase</keyword>
<dbReference type="VEuPathDB" id="TrichDB:TVAG_139460"/>
<feature type="binding site" evidence="10 12">
    <location>
        <position position="38"/>
    </location>
    <ligand>
        <name>ATP</name>
        <dbReference type="ChEBI" id="CHEBI:30616"/>
    </ligand>
</feature>
<feature type="cross-link" description="Glycyl lysine isopeptide (Lys-Gly) (interchain with G-Cter in SUMO2)" evidence="11">
    <location>
        <position position="136"/>
    </location>
</feature>
<comment type="catalytic activity">
    <reaction evidence="8">
        <text>L-seryl-[protein] + ATP = O-phospho-L-seryl-[protein] + ADP + H(+)</text>
        <dbReference type="Rhea" id="RHEA:17989"/>
        <dbReference type="Rhea" id="RHEA-COMP:9863"/>
        <dbReference type="Rhea" id="RHEA-COMP:11604"/>
        <dbReference type="ChEBI" id="CHEBI:15378"/>
        <dbReference type="ChEBI" id="CHEBI:29999"/>
        <dbReference type="ChEBI" id="CHEBI:30616"/>
        <dbReference type="ChEBI" id="CHEBI:83421"/>
        <dbReference type="ChEBI" id="CHEBI:456216"/>
        <dbReference type="EC" id="2.7.11.1"/>
    </reaction>
</comment>
<evidence type="ECO:0000256" key="12">
    <source>
        <dbReference type="PROSITE-ProRule" id="PRU10141"/>
    </source>
</evidence>
<feature type="domain" description="Protein kinase" evidence="14">
    <location>
        <begin position="9"/>
        <end position="260"/>
    </location>
</feature>
<dbReference type="RefSeq" id="XP_001319540.1">
    <property type="nucleotide sequence ID" value="XM_001319505.1"/>
</dbReference>
<evidence type="ECO:0000256" key="7">
    <source>
        <dbReference type="ARBA" id="ARBA00047899"/>
    </source>
</evidence>
<comment type="similarity">
    <text evidence="13">Belongs to the protein kinase superfamily.</text>
</comment>
<organism evidence="15 16">
    <name type="scientific">Trichomonas vaginalis (strain ATCC PRA-98 / G3)</name>
    <dbReference type="NCBI Taxonomy" id="412133"/>
    <lineage>
        <taxon>Eukaryota</taxon>
        <taxon>Metamonada</taxon>
        <taxon>Parabasalia</taxon>
        <taxon>Trichomonadida</taxon>
        <taxon>Trichomonadidae</taxon>
        <taxon>Trichomonas</taxon>
    </lineage>
</organism>
<feature type="binding site" evidence="10">
    <location>
        <position position="152"/>
    </location>
    <ligand>
        <name>ATP</name>
        <dbReference type="ChEBI" id="CHEBI:30616"/>
    </ligand>
</feature>
<dbReference type="GO" id="GO:0004674">
    <property type="term" value="F:protein serine/threonine kinase activity"/>
    <property type="evidence" value="ECO:0000318"/>
    <property type="project" value="GO_Central"/>
</dbReference>
<dbReference type="InterPro" id="IPR030616">
    <property type="entry name" value="Aur-like"/>
</dbReference>
<evidence type="ECO:0000256" key="6">
    <source>
        <dbReference type="ARBA" id="ARBA00022840"/>
    </source>
</evidence>
<dbReference type="KEGG" id="tva:4765206"/>
<reference evidence="15" key="2">
    <citation type="journal article" date="2007" name="Science">
        <title>Draft genome sequence of the sexually transmitted pathogen Trichomonas vaginalis.</title>
        <authorList>
            <person name="Carlton J.M."/>
            <person name="Hirt R.P."/>
            <person name="Silva J.C."/>
            <person name="Delcher A.L."/>
            <person name="Schatz M."/>
            <person name="Zhao Q."/>
            <person name="Wortman J.R."/>
            <person name="Bidwell S.L."/>
            <person name="Alsmark U.C.M."/>
            <person name="Besteiro S."/>
            <person name="Sicheritz-Ponten T."/>
            <person name="Noel C.J."/>
            <person name="Dacks J.B."/>
            <person name="Foster P.G."/>
            <person name="Simillion C."/>
            <person name="Van de Peer Y."/>
            <person name="Miranda-Saavedra D."/>
            <person name="Barton G.J."/>
            <person name="Westrop G.D."/>
            <person name="Mueller S."/>
            <person name="Dessi D."/>
            <person name="Fiori P.L."/>
            <person name="Ren Q."/>
            <person name="Paulsen I."/>
            <person name="Zhang H."/>
            <person name="Bastida-Corcuera F.D."/>
            <person name="Simoes-Barbosa A."/>
            <person name="Brown M.T."/>
            <person name="Hayes R.D."/>
            <person name="Mukherjee M."/>
            <person name="Okumura C.Y."/>
            <person name="Schneider R."/>
            <person name="Smith A.J."/>
            <person name="Vanacova S."/>
            <person name="Villalvazo M."/>
            <person name="Haas B.J."/>
            <person name="Pertea M."/>
            <person name="Feldblyum T.V."/>
            <person name="Utterback T.R."/>
            <person name="Shu C.L."/>
            <person name="Osoegawa K."/>
            <person name="de Jong P.J."/>
            <person name="Hrdy I."/>
            <person name="Horvathova L."/>
            <person name="Zubacova Z."/>
            <person name="Dolezal P."/>
            <person name="Malik S.B."/>
            <person name="Logsdon J.M. Jr."/>
            <person name="Henze K."/>
            <person name="Gupta A."/>
            <person name="Wang C.C."/>
            <person name="Dunne R.L."/>
            <person name="Upcroft J.A."/>
            <person name="Upcroft P."/>
            <person name="White O."/>
            <person name="Salzberg S.L."/>
            <person name="Tang P."/>
            <person name="Chiu C.-H."/>
            <person name="Lee Y.-S."/>
            <person name="Embley T.M."/>
            <person name="Coombs G.H."/>
            <person name="Mottram J.C."/>
            <person name="Tachezy J."/>
            <person name="Fraser-Liggett C.M."/>
            <person name="Johnson P.J."/>
        </authorList>
    </citation>
    <scope>NUCLEOTIDE SEQUENCE [LARGE SCALE GENOMIC DNA]</scope>
    <source>
        <strain evidence="15">G3</strain>
    </source>
</reference>
<protein>
    <recommendedName>
        <fullName evidence="1">non-specific serine/threonine protein kinase</fullName>
        <ecNumber evidence="1">2.7.11.1</ecNumber>
    </recommendedName>
</protein>
<feature type="binding site" evidence="10">
    <location>
        <begin position="138"/>
        <end position="139"/>
    </location>
    <ligand>
        <name>ATP</name>
        <dbReference type="ChEBI" id="CHEBI:30616"/>
    </ligand>
</feature>
<evidence type="ECO:0000256" key="5">
    <source>
        <dbReference type="ARBA" id="ARBA00022777"/>
    </source>
</evidence>
<dbReference type="SMART" id="SM00220">
    <property type="entry name" value="S_TKc"/>
    <property type="match status" value="1"/>
</dbReference>
<dbReference type="Proteomes" id="UP000001542">
    <property type="component" value="Unassembled WGS sequence"/>
</dbReference>
<evidence type="ECO:0000256" key="11">
    <source>
        <dbReference type="PIRSR" id="PIRSR630616-3"/>
    </source>
</evidence>
<proteinExistence type="inferred from homology"/>
<feature type="active site" description="Proton acceptor" evidence="9">
    <location>
        <position position="134"/>
    </location>
</feature>
<dbReference type="OrthoDB" id="1738954at2759"/>
<dbReference type="PANTHER" id="PTHR24350">
    <property type="entry name" value="SERINE/THREONINE-PROTEIN KINASE IAL-RELATED"/>
    <property type="match status" value="1"/>
</dbReference>
<dbReference type="InterPro" id="IPR000719">
    <property type="entry name" value="Prot_kinase_dom"/>
</dbReference>
<dbReference type="VEuPathDB" id="TrichDB:TVAGG3_0609450"/>
<dbReference type="InterPro" id="IPR008271">
    <property type="entry name" value="Ser/Thr_kinase_AS"/>
</dbReference>
<keyword evidence="16" id="KW-1185">Reference proteome</keyword>
<evidence type="ECO:0000256" key="4">
    <source>
        <dbReference type="ARBA" id="ARBA00022741"/>
    </source>
</evidence>
<dbReference type="FunFam" id="1.10.510.10:FF:000592">
    <property type="entry name" value="CAMK family protein kinase"/>
    <property type="match status" value="1"/>
</dbReference>
<dbReference type="FunFam" id="3.30.200.20:FF:000042">
    <property type="entry name" value="Aurora kinase A"/>
    <property type="match status" value="1"/>
</dbReference>
<sequence>MESCVTDNYDPKFKIGDGGFSQVFFALHRKTCARVAIKMISKRDHNEDGKQLDRINREISILKSVKHPFISELFDVIETSENTYLIMEYIQNGTLLNSINENGPYNEEEAATIFAQLNLVLQYLQTNCKVAHRDIKAENIMFDAHHNIRLIDFGLSIQEKSIMNTQCGSPSYASPEMILGKPYGYASDIWSCGVLLFIMVVGHLPFEDVNITRLAQKILYQEVEYPTNLSDDLIDLLKKMLTKDPEERITLEGVINHKWVHDKVLYVQDKIKNFQYDDKYIFDKMLNIKSTDVYEYIGHGLVNQSTISYCIARREYMSNTIETMSKEEKKRLMHKQNAYKDIVALPRLLVPEKAKSGAKRKSLPNGTPNINVNTVFIRRKMPSVLVRNI</sequence>
<keyword evidence="4 10" id="KW-0547">Nucleotide-binding</keyword>
<evidence type="ECO:0000256" key="10">
    <source>
        <dbReference type="PIRSR" id="PIRSR630616-2"/>
    </source>
</evidence>
<dbReference type="FunCoup" id="A2EJ14">
    <property type="interactions" value="360"/>
</dbReference>
<evidence type="ECO:0000256" key="13">
    <source>
        <dbReference type="RuleBase" id="RU000304"/>
    </source>
</evidence>
<dbReference type="EC" id="2.7.11.1" evidence="1"/>
<keyword evidence="2 13" id="KW-0723">Serine/threonine-protein kinase</keyword>
<dbReference type="Gene3D" id="1.10.510.10">
    <property type="entry name" value="Transferase(Phosphotransferase) domain 1"/>
    <property type="match status" value="1"/>
</dbReference>
<dbReference type="PROSITE" id="PS50011">
    <property type="entry name" value="PROTEIN_KINASE_DOM"/>
    <property type="match status" value="1"/>
</dbReference>
<evidence type="ECO:0000256" key="1">
    <source>
        <dbReference type="ARBA" id="ARBA00012513"/>
    </source>
</evidence>
<dbReference type="EMBL" id="DS113402">
    <property type="protein sequence ID" value="EAY07317.1"/>
    <property type="molecule type" value="Genomic_DNA"/>
</dbReference>
<dbReference type="SMR" id="A2EJ14"/>
<name>A2EJ14_TRIV3</name>
<evidence type="ECO:0000256" key="9">
    <source>
        <dbReference type="PIRSR" id="PIRSR630616-1"/>
    </source>
</evidence>
<evidence type="ECO:0000313" key="16">
    <source>
        <dbReference type="Proteomes" id="UP000001542"/>
    </source>
</evidence>